<accession>A0A840QGU1</accession>
<evidence type="ECO:0000313" key="2">
    <source>
        <dbReference type="Proteomes" id="UP000584374"/>
    </source>
</evidence>
<gene>
    <name evidence="1" type="ORF">BJ970_007315</name>
</gene>
<reference evidence="1 2" key="1">
    <citation type="submission" date="2020-08" db="EMBL/GenBank/DDBJ databases">
        <title>Sequencing the genomes of 1000 actinobacteria strains.</title>
        <authorList>
            <person name="Klenk H.-P."/>
        </authorList>
    </citation>
    <scope>NUCLEOTIDE SEQUENCE [LARGE SCALE GENOMIC DNA]</scope>
    <source>
        <strain evidence="1 2">DSM 45584</strain>
    </source>
</reference>
<dbReference type="AlphaFoldDB" id="A0A840QGU1"/>
<protein>
    <submittedName>
        <fullName evidence="1">Uncharacterized protein</fullName>
    </submittedName>
</protein>
<dbReference type="RefSeq" id="WP_184732252.1">
    <property type="nucleotide sequence ID" value="NZ_JACHIW010000002.1"/>
</dbReference>
<evidence type="ECO:0000313" key="1">
    <source>
        <dbReference type="EMBL" id="MBB5159716.1"/>
    </source>
</evidence>
<name>A0A840QGU1_9PSEU</name>
<dbReference type="EMBL" id="JACHIW010000002">
    <property type="protein sequence ID" value="MBB5159716.1"/>
    <property type="molecule type" value="Genomic_DNA"/>
</dbReference>
<proteinExistence type="predicted"/>
<dbReference type="Proteomes" id="UP000584374">
    <property type="component" value="Unassembled WGS sequence"/>
</dbReference>
<organism evidence="1 2">
    <name type="scientific">Saccharopolyspora phatthalungensis</name>
    <dbReference type="NCBI Taxonomy" id="664693"/>
    <lineage>
        <taxon>Bacteria</taxon>
        <taxon>Bacillati</taxon>
        <taxon>Actinomycetota</taxon>
        <taxon>Actinomycetes</taxon>
        <taxon>Pseudonocardiales</taxon>
        <taxon>Pseudonocardiaceae</taxon>
        <taxon>Saccharopolyspora</taxon>
    </lineage>
</organism>
<keyword evidence="2" id="KW-1185">Reference proteome</keyword>
<sequence>MAGIAPQPGHSGKTLTISDVQCFRYKAGVVGESLRVLHYQVSADEHTITSLCQQTFRRSQMDECSEGTGAPCEDCVLRAIRNVDRVADTCAPNVDDQDRSYSAQSHLTFVLQKAEQAIRSVCNKLNHSPCAATELHELAAGLEEVVRGIRGYLDLMKSTGGTQ</sequence>
<comment type="caution">
    <text evidence="1">The sequence shown here is derived from an EMBL/GenBank/DDBJ whole genome shotgun (WGS) entry which is preliminary data.</text>
</comment>